<comment type="caution">
    <text evidence="3">The sequence shown here is derived from an EMBL/GenBank/DDBJ whole genome shotgun (WGS) entry which is preliminary data.</text>
</comment>
<organism evidence="3 4">
    <name type="scientific">Geodia barretti</name>
    <name type="common">Barrett's horny sponge</name>
    <dbReference type="NCBI Taxonomy" id="519541"/>
    <lineage>
        <taxon>Eukaryota</taxon>
        <taxon>Metazoa</taxon>
        <taxon>Porifera</taxon>
        <taxon>Demospongiae</taxon>
        <taxon>Heteroscleromorpha</taxon>
        <taxon>Tetractinellida</taxon>
        <taxon>Astrophorina</taxon>
        <taxon>Geodiidae</taxon>
        <taxon>Geodia</taxon>
    </lineage>
</organism>
<proteinExistence type="predicted"/>
<dbReference type="AlphaFoldDB" id="A0AA35T050"/>
<evidence type="ECO:0000313" key="4">
    <source>
        <dbReference type="Proteomes" id="UP001174909"/>
    </source>
</evidence>
<name>A0AA35T050_GEOBA</name>
<sequence>MATVRFFPIAFLMVLSPPEGIVVNCDTDNCDMSGNVSLSSSREFCPSQPVTVQCNVTKPQDGAQFLLSWECKNALGMNTERLVFCDPGPVAEISCQFGEVYDVKGDCICDETVIKSEATFNTTSMCDMKLFCSNGGAERQHVSVTIDGLNAPVLLDNYTMLKMDNGTYEVKVWWTKGNCAPDDVEYNLTLTNTSSEEAVNNYVTKQSQQTLYLNPGIEYVIAVTAQLCDGDLKSETSNKLTLYIPGTTTITPGTTMTSNPAESNNTAAIVGSTISVIVLLLLLGVVVFFIWYFRIWRKKGREGVDSPAIKMLSAIKRSGVAGLYVDTNHIYYSCTEVNETTSEKKYILRKCNYNGELVKDFCCNSFVRGIGQSQGFIYVLCSAADSKVVKLDRNLNSVKETNNDCGNYFGEALGMLVTSENVLVCSEKNEQICVLDLNLESCYNLELTFGPVGIATFQNHYVVTAKATIGIIDIDFDKEALKPVDVFESMTKGEVSTPFNQNIKFRGVCCSDKYIYVTQECKNSPGLPMLCLQFDEKKHKLNYVCEVTDFVRNCDELNEKCGPVIPFYHNNTIFYSQGSYGIKFHIMKATHNPGEPIASNKMFDVL</sequence>
<evidence type="ECO:0000313" key="3">
    <source>
        <dbReference type="EMBL" id="CAI8037896.1"/>
    </source>
</evidence>
<accession>A0AA35T050</accession>
<protein>
    <recommendedName>
        <fullName evidence="5">Fibronectin type-III domain-containing protein</fullName>
    </recommendedName>
</protein>
<gene>
    <name evidence="3" type="ORF">GBAR_LOCUS21168</name>
</gene>
<reference evidence="3" key="1">
    <citation type="submission" date="2023-03" db="EMBL/GenBank/DDBJ databases">
        <authorList>
            <person name="Steffen K."/>
            <person name="Cardenas P."/>
        </authorList>
    </citation>
    <scope>NUCLEOTIDE SEQUENCE</scope>
</reference>
<keyword evidence="1" id="KW-0812">Transmembrane</keyword>
<dbReference type="SUPFAM" id="SSF101898">
    <property type="entry name" value="NHL repeat"/>
    <property type="match status" value="1"/>
</dbReference>
<dbReference type="EMBL" id="CASHTH010002966">
    <property type="protein sequence ID" value="CAI8037896.1"/>
    <property type="molecule type" value="Genomic_DNA"/>
</dbReference>
<feature type="signal peptide" evidence="2">
    <location>
        <begin position="1"/>
        <end position="20"/>
    </location>
</feature>
<evidence type="ECO:0000256" key="1">
    <source>
        <dbReference type="SAM" id="Phobius"/>
    </source>
</evidence>
<evidence type="ECO:0000256" key="2">
    <source>
        <dbReference type="SAM" id="SignalP"/>
    </source>
</evidence>
<dbReference type="Proteomes" id="UP001174909">
    <property type="component" value="Unassembled WGS sequence"/>
</dbReference>
<feature type="chain" id="PRO_5041459034" description="Fibronectin type-III domain-containing protein" evidence="2">
    <location>
        <begin position="21"/>
        <end position="606"/>
    </location>
</feature>
<feature type="transmembrane region" description="Helical" evidence="1">
    <location>
        <begin position="267"/>
        <end position="293"/>
    </location>
</feature>
<keyword evidence="1" id="KW-1133">Transmembrane helix</keyword>
<keyword evidence="2" id="KW-0732">Signal</keyword>
<evidence type="ECO:0008006" key="5">
    <source>
        <dbReference type="Google" id="ProtNLM"/>
    </source>
</evidence>
<keyword evidence="1" id="KW-0472">Membrane</keyword>
<keyword evidence="4" id="KW-1185">Reference proteome</keyword>